<feature type="signal peptide" evidence="1">
    <location>
        <begin position="1"/>
        <end position="26"/>
    </location>
</feature>
<gene>
    <name evidence="3" type="ORF">POVCU2_0085350</name>
</gene>
<proteinExistence type="predicted"/>
<dbReference type="EMBL" id="FLQU01001685">
    <property type="protein sequence ID" value="SBS94003.1"/>
    <property type="molecule type" value="Genomic_DNA"/>
</dbReference>
<reference evidence="4" key="1">
    <citation type="submission" date="2016-05" db="EMBL/GenBank/DDBJ databases">
        <authorList>
            <person name="Naeem Raeece"/>
        </authorList>
    </citation>
    <scope>NUCLEOTIDE SEQUENCE [LARGE SCALE GENOMIC DNA]</scope>
</reference>
<organism evidence="3 4">
    <name type="scientific">Plasmodium ovale curtisi</name>
    <dbReference type="NCBI Taxonomy" id="864141"/>
    <lineage>
        <taxon>Eukaryota</taxon>
        <taxon>Sar</taxon>
        <taxon>Alveolata</taxon>
        <taxon>Apicomplexa</taxon>
        <taxon>Aconoidasida</taxon>
        <taxon>Haemosporida</taxon>
        <taxon>Plasmodiidae</taxon>
        <taxon>Plasmodium</taxon>
        <taxon>Plasmodium (Plasmodium)</taxon>
    </lineage>
</organism>
<dbReference type="InterPro" id="IPR022089">
    <property type="entry name" value="Plasmodium-antigen_C"/>
</dbReference>
<evidence type="ECO:0000313" key="3">
    <source>
        <dbReference type="EMBL" id="SBS94003.1"/>
    </source>
</evidence>
<accession>A0A1A8WP05</accession>
<name>A0A1A8WP05_PLAOA</name>
<feature type="chain" id="PRO_5008381066" evidence="1">
    <location>
        <begin position="27"/>
        <end position="278"/>
    </location>
</feature>
<dbReference type="Proteomes" id="UP000078560">
    <property type="component" value="Unassembled WGS sequence"/>
</dbReference>
<evidence type="ECO:0000313" key="4">
    <source>
        <dbReference type="Proteomes" id="UP000078560"/>
    </source>
</evidence>
<feature type="domain" description="Tryptophan/threonine-rich plasmodium antigen C-terminal" evidence="2">
    <location>
        <begin position="57"/>
        <end position="271"/>
    </location>
</feature>
<keyword evidence="1" id="KW-0732">Signal</keyword>
<evidence type="ECO:0000256" key="1">
    <source>
        <dbReference type="SAM" id="SignalP"/>
    </source>
</evidence>
<dbReference type="Pfam" id="PF12319">
    <property type="entry name" value="TryThrA_C"/>
    <property type="match status" value="1"/>
</dbReference>
<dbReference type="AlphaFoldDB" id="A0A1A8WP05"/>
<evidence type="ECO:0000259" key="2">
    <source>
        <dbReference type="Pfam" id="PF12319"/>
    </source>
</evidence>
<protein>
    <submittedName>
        <fullName evidence="3">Tryptophan-rich antigen</fullName>
    </submittedName>
</protein>
<sequence length="278" mass="34805">MLSSAPITLFTLFSTLILSSVPSSIQQNNDTLKPCPMEAIQLKEEWIDKTDEWKENEWNNWKLGLEKNWKIFYLSLQNEKNMWVKSKTNEWIDWMQRMNNKWMHYNENMNETYKSNILEKSLTWDKEDWKHWANTEMKTLIVKDWENWINQCEVNMNKWIENKWIHWRSYQIMTWLKSEWKHAENIHWLKKERLEWTKPSNVKNAGDWLKWKERMYRQSDEWLTWVQNKEKLILNNKCIYWEKWKNNKNTLFDKWTEEFLNKWIIEKKWNALTNERQK</sequence>